<protein>
    <submittedName>
        <fullName evidence="1">Uncharacterized protein</fullName>
    </submittedName>
</protein>
<evidence type="ECO:0000313" key="1">
    <source>
        <dbReference type="EMBL" id="KAJ5512513.1"/>
    </source>
</evidence>
<reference evidence="1" key="1">
    <citation type="submission" date="2022-12" db="EMBL/GenBank/DDBJ databases">
        <authorList>
            <person name="Petersen C."/>
        </authorList>
    </citation>
    <scope>NUCLEOTIDE SEQUENCE</scope>
    <source>
        <strain evidence="1">IBT 29495</strain>
    </source>
</reference>
<dbReference type="AlphaFoldDB" id="A0A9W9XYF9"/>
<reference evidence="1" key="2">
    <citation type="journal article" date="2023" name="IMA Fungus">
        <title>Comparative genomic study of the Penicillium genus elucidates a diverse pangenome and 15 lateral gene transfer events.</title>
        <authorList>
            <person name="Petersen C."/>
            <person name="Sorensen T."/>
            <person name="Nielsen M.R."/>
            <person name="Sondergaard T.E."/>
            <person name="Sorensen J.L."/>
            <person name="Fitzpatrick D.A."/>
            <person name="Frisvad J.C."/>
            <person name="Nielsen K.L."/>
        </authorList>
    </citation>
    <scope>NUCLEOTIDE SEQUENCE</scope>
    <source>
        <strain evidence="1">IBT 29495</strain>
    </source>
</reference>
<keyword evidence="2" id="KW-1185">Reference proteome</keyword>
<sequence length="238" mass="26678">MQVGYSSPQAESFRSASSTGYIGNAEHQLRATVEDDTLRLASCFIRHVLYFESPQDSSNMSNVVEFRDTKLRSFATPQLLEQAINATDDGGLCLRSKNDTNDFELKDNRVAILEAKRKFQWLEDGKPTISDECLGQMTCEALQSRLINPTSPESVIVIHATQHYLCFLQFDISNQYIREFDTDSLSLSIPVVITPWYDFSNESNKKQVVLNLCALMRWGGGAGGERQCDVSLALISCI</sequence>
<name>A0A9W9XYF9_9EURO</name>
<comment type="caution">
    <text evidence="1">The sequence shown here is derived from an EMBL/GenBank/DDBJ whole genome shotgun (WGS) entry which is preliminary data.</text>
</comment>
<dbReference type="EMBL" id="JAPWDS010000002">
    <property type="protein sequence ID" value="KAJ5512513.1"/>
    <property type="molecule type" value="Genomic_DNA"/>
</dbReference>
<gene>
    <name evidence="1" type="ORF">N7463_002065</name>
</gene>
<proteinExistence type="predicted"/>
<organism evidence="1 2">
    <name type="scientific">Penicillium fimorum</name>
    <dbReference type="NCBI Taxonomy" id="1882269"/>
    <lineage>
        <taxon>Eukaryota</taxon>
        <taxon>Fungi</taxon>
        <taxon>Dikarya</taxon>
        <taxon>Ascomycota</taxon>
        <taxon>Pezizomycotina</taxon>
        <taxon>Eurotiomycetes</taxon>
        <taxon>Eurotiomycetidae</taxon>
        <taxon>Eurotiales</taxon>
        <taxon>Aspergillaceae</taxon>
        <taxon>Penicillium</taxon>
    </lineage>
</organism>
<dbReference type="Proteomes" id="UP001149954">
    <property type="component" value="Unassembled WGS sequence"/>
</dbReference>
<evidence type="ECO:0000313" key="2">
    <source>
        <dbReference type="Proteomes" id="UP001149954"/>
    </source>
</evidence>
<dbReference type="OrthoDB" id="4646997at2759"/>
<accession>A0A9W9XYF9</accession>